<name>A0A7Y4KHU3_9BACT</name>
<evidence type="ECO:0000313" key="2">
    <source>
        <dbReference type="Proteomes" id="UP000563426"/>
    </source>
</evidence>
<evidence type="ECO:0000313" key="1">
    <source>
        <dbReference type="EMBL" id="NOK33555.1"/>
    </source>
</evidence>
<keyword evidence="2" id="KW-1185">Reference proteome</keyword>
<proteinExistence type="predicted"/>
<comment type="caution">
    <text evidence="1">The sequence shown here is derived from an EMBL/GenBank/DDBJ whole genome shotgun (WGS) entry which is preliminary data.</text>
</comment>
<dbReference type="EMBL" id="JABFJV010000040">
    <property type="protein sequence ID" value="NOK33555.1"/>
    <property type="molecule type" value="Genomic_DNA"/>
</dbReference>
<accession>A0A7Y4KHU3</accession>
<reference evidence="1 2" key="1">
    <citation type="submission" date="2020-05" db="EMBL/GenBank/DDBJ databases">
        <authorList>
            <person name="Whitworth D."/>
        </authorList>
    </citation>
    <scope>NUCLEOTIDE SEQUENCE [LARGE SCALE GENOMIC DNA]</scope>
    <source>
        <strain evidence="1 2">AB043B</strain>
    </source>
</reference>
<protein>
    <submittedName>
        <fullName evidence="1">Uncharacterized protein</fullName>
    </submittedName>
</protein>
<organism evidence="1 2">
    <name type="scientific">Corallococcus exercitus</name>
    <dbReference type="NCBI Taxonomy" id="2316736"/>
    <lineage>
        <taxon>Bacteria</taxon>
        <taxon>Pseudomonadati</taxon>
        <taxon>Myxococcota</taxon>
        <taxon>Myxococcia</taxon>
        <taxon>Myxococcales</taxon>
        <taxon>Cystobacterineae</taxon>
        <taxon>Myxococcaceae</taxon>
        <taxon>Corallococcus</taxon>
    </lineage>
</organism>
<gene>
    <name evidence="1" type="ORF">HMI49_10125</name>
</gene>
<sequence length="46" mass="4965">MRRARPLLVQDSASALDSDLPGPVHAHLEPYAPTIGFVDRFGSLSC</sequence>
<dbReference type="RefSeq" id="WP_171434257.1">
    <property type="nucleotide sequence ID" value="NZ_JABFJV010000040.1"/>
</dbReference>
<dbReference type="AlphaFoldDB" id="A0A7Y4KHU3"/>
<dbReference type="Proteomes" id="UP000563426">
    <property type="component" value="Unassembled WGS sequence"/>
</dbReference>